<evidence type="ECO:0000313" key="5">
    <source>
        <dbReference type="Proteomes" id="UP000178040"/>
    </source>
</evidence>
<dbReference type="InterPro" id="IPR016181">
    <property type="entry name" value="Acyl_CoA_acyltransferase"/>
</dbReference>
<dbReference type="AlphaFoldDB" id="A0A1F7IPK5"/>
<dbReference type="EMBL" id="MGAI01000012">
    <property type="protein sequence ID" value="OGK45281.1"/>
    <property type="molecule type" value="Genomic_DNA"/>
</dbReference>
<comment type="caution">
    <text evidence="4">The sequence shown here is derived from an EMBL/GenBank/DDBJ whole genome shotgun (WGS) entry which is preliminary data.</text>
</comment>
<evidence type="ECO:0000259" key="3">
    <source>
        <dbReference type="PROSITE" id="PS51186"/>
    </source>
</evidence>
<dbReference type="SUPFAM" id="SSF55729">
    <property type="entry name" value="Acyl-CoA N-acyltransferases (Nat)"/>
    <property type="match status" value="1"/>
</dbReference>
<dbReference type="Pfam" id="PF00583">
    <property type="entry name" value="Acetyltransf_1"/>
    <property type="match status" value="1"/>
</dbReference>
<sequence length="153" mass="17755">MIFVRAAKKDECWKLQILNDEVFIDNAKYDSDLILDWATSDKGKKYFKKILLDKSALVLLAQENDKLIGYLAGRQKNLGYRKSKCIEIENMGVTSKYRSKGVGSRLINECISWAKKQGYKKVYVNSYFKNIQAISFYKRNGFNEIDISLEKDI</sequence>
<reference evidence="4 5" key="1">
    <citation type="journal article" date="2016" name="Nat. Commun.">
        <title>Thousands of microbial genomes shed light on interconnected biogeochemical processes in an aquifer system.</title>
        <authorList>
            <person name="Anantharaman K."/>
            <person name="Brown C.T."/>
            <person name="Hug L.A."/>
            <person name="Sharon I."/>
            <person name="Castelle C.J."/>
            <person name="Probst A.J."/>
            <person name="Thomas B.C."/>
            <person name="Singh A."/>
            <person name="Wilkins M.J."/>
            <person name="Karaoz U."/>
            <person name="Brodie E.L."/>
            <person name="Williams K.H."/>
            <person name="Hubbard S.S."/>
            <person name="Banfield J.F."/>
        </authorList>
    </citation>
    <scope>NUCLEOTIDE SEQUENCE [LARGE SCALE GENOMIC DNA]</scope>
</reference>
<evidence type="ECO:0000256" key="2">
    <source>
        <dbReference type="ARBA" id="ARBA00023315"/>
    </source>
</evidence>
<dbReference type="InterPro" id="IPR051556">
    <property type="entry name" value="N-term/lysine_N-AcTrnsfr"/>
</dbReference>
<accession>A0A1F7IPK5</accession>
<dbReference type="Gene3D" id="3.40.630.30">
    <property type="match status" value="1"/>
</dbReference>
<dbReference type="GO" id="GO:0016747">
    <property type="term" value="F:acyltransferase activity, transferring groups other than amino-acyl groups"/>
    <property type="evidence" value="ECO:0007669"/>
    <property type="project" value="InterPro"/>
</dbReference>
<evidence type="ECO:0000313" key="4">
    <source>
        <dbReference type="EMBL" id="OGK45281.1"/>
    </source>
</evidence>
<name>A0A1F7IPK5_9BACT</name>
<dbReference type="CDD" id="cd04301">
    <property type="entry name" value="NAT_SF"/>
    <property type="match status" value="1"/>
</dbReference>
<keyword evidence="1" id="KW-0808">Transferase</keyword>
<dbReference type="Proteomes" id="UP000178040">
    <property type="component" value="Unassembled WGS sequence"/>
</dbReference>
<dbReference type="PROSITE" id="PS51186">
    <property type="entry name" value="GNAT"/>
    <property type="match status" value="1"/>
</dbReference>
<gene>
    <name evidence="4" type="ORF">A3B40_05040</name>
</gene>
<proteinExistence type="predicted"/>
<protein>
    <recommendedName>
        <fullName evidence="3">N-acetyltransferase domain-containing protein</fullName>
    </recommendedName>
</protein>
<feature type="domain" description="N-acetyltransferase" evidence="3">
    <location>
        <begin position="2"/>
        <end position="153"/>
    </location>
</feature>
<evidence type="ECO:0000256" key="1">
    <source>
        <dbReference type="ARBA" id="ARBA00022679"/>
    </source>
</evidence>
<dbReference type="PANTHER" id="PTHR42919:SF8">
    <property type="entry name" value="N-ALPHA-ACETYLTRANSFERASE 50"/>
    <property type="match status" value="1"/>
</dbReference>
<organism evidence="4 5">
    <name type="scientific">Candidatus Roizmanbacteria bacterium RIFCSPLOWO2_01_FULL_37_16</name>
    <dbReference type="NCBI Taxonomy" id="1802058"/>
    <lineage>
        <taxon>Bacteria</taxon>
        <taxon>Candidatus Roizmaniibacteriota</taxon>
    </lineage>
</organism>
<dbReference type="InterPro" id="IPR000182">
    <property type="entry name" value="GNAT_dom"/>
</dbReference>
<dbReference type="PANTHER" id="PTHR42919">
    <property type="entry name" value="N-ALPHA-ACETYLTRANSFERASE"/>
    <property type="match status" value="1"/>
</dbReference>
<keyword evidence="2" id="KW-0012">Acyltransferase</keyword>